<evidence type="ECO:0000313" key="2">
    <source>
        <dbReference type="EMBL" id="GCE76291.1"/>
    </source>
</evidence>
<accession>A0A402DQC7</accession>
<protein>
    <recommendedName>
        <fullName evidence="4">Pilus assembly protein TadE</fullName>
    </recommendedName>
</protein>
<dbReference type="AlphaFoldDB" id="A0A402DQC7"/>
<evidence type="ECO:0000256" key="1">
    <source>
        <dbReference type="SAM" id="Phobius"/>
    </source>
</evidence>
<comment type="caution">
    <text evidence="2">The sequence shown here is derived from an EMBL/GenBank/DDBJ whole genome shotgun (WGS) entry which is preliminary data.</text>
</comment>
<dbReference type="Proteomes" id="UP000289954">
    <property type="component" value="Unassembled WGS sequence"/>
</dbReference>
<sequence>MTWLSGVRAAGRGAGRVLAARLGRAVGADQRGAAVVGRGRGGPDLGGVGRSDDGNAVLEFLGVALVLLVPTIYLVLVLGRVQAAAFAVEGAAREAARTAVAADDPAQAAQRAVAATGIALRDQGFDDDPATALHLSCTSVPCLEPGSRVAAHVEVVVPLPFVPGFVRDVVPLSVPVSAERVAPVDTYRARG</sequence>
<dbReference type="RefSeq" id="WP_373862143.1">
    <property type="nucleotide sequence ID" value="NZ_BIMR01000088.1"/>
</dbReference>
<keyword evidence="1" id="KW-0472">Membrane</keyword>
<keyword evidence="1" id="KW-0812">Transmembrane</keyword>
<organism evidence="2 3">
    <name type="scientific">Cellulomonas biazotea</name>
    <dbReference type="NCBI Taxonomy" id="1709"/>
    <lineage>
        <taxon>Bacteria</taxon>
        <taxon>Bacillati</taxon>
        <taxon>Actinomycetota</taxon>
        <taxon>Actinomycetes</taxon>
        <taxon>Micrococcales</taxon>
        <taxon>Cellulomonadaceae</taxon>
        <taxon>Cellulomonas</taxon>
    </lineage>
</organism>
<keyword evidence="1" id="KW-1133">Transmembrane helix</keyword>
<keyword evidence="3" id="KW-1185">Reference proteome</keyword>
<proteinExistence type="predicted"/>
<dbReference type="EMBL" id="BIMR01000088">
    <property type="protein sequence ID" value="GCE76291.1"/>
    <property type="molecule type" value="Genomic_DNA"/>
</dbReference>
<evidence type="ECO:0000313" key="3">
    <source>
        <dbReference type="Proteomes" id="UP000289954"/>
    </source>
</evidence>
<feature type="transmembrane region" description="Helical" evidence="1">
    <location>
        <begin position="60"/>
        <end position="79"/>
    </location>
</feature>
<gene>
    <name evidence="2" type="ORF">CBZ_13470</name>
</gene>
<name>A0A402DQC7_9CELL</name>
<reference evidence="2 3" key="1">
    <citation type="submission" date="2019-01" db="EMBL/GenBank/DDBJ databases">
        <title>Draft genome sequence of Cellulomonas takizawaensis strain TKZ-21.</title>
        <authorList>
            <person name="Yamamura H."/>
            <person name="Hayashi T."/>
            <person name="Hamada M."/>
            <person name="Serisawa Y."/>
            <person name="Matsuyama K."/>
            <person name="Nakagawa Y."/>
            <person name="Otoguro M."/>
            <person name="Yanagida F."/>
            <person name="Hayakawa M."/>
        </authorList>
    </citation>
    <scope>NUCLEOTIDE SEQUENCE [LARGE SCALE GENOMIC DNA]</scope>
    <source>
        <strain evidence="2 3">NBRC12680</strain>
    </source>
</reference>
<evidence type="ECO:0008006" key="4">
    <source>
        <dbReference type="Google" id="ProtNLM"/>
    </source>
</evidence>